<reference evidence="4 5" key="1">
    <citation type="submission" date="2023-07" db="EMBL/GenBank/DDBJ databases">
        <title>Genomic Encyclopedia of Type Strains, Phase IV (KMG-IV): sequencing the most valuable type-strain genomes for metagenomic binning, comparative biology and taxonomic classification.</title>
        <authorList>
            <person name="Goeker M."/>
        </authorList>
    </citation>
    <scope>NUCLEOTIDE SEQUENCE [LARGE SCALE GENOMIC DNA]</scope>
    <source>
        <strain evidence="4 5">DSM 19562</strain>
    </source>
</reference>
<dbReference type="Gene3D" id="3.90.1150.10">
    <property type="entry name" value="Aspartate Aminotransferase, domain 1"/>
    <property type="match status" value="1"/>
</dbReference>
<dbReference type="InterPro" id="IPR015424">
    <property type="entry name" value="PyrdxlP-dep_Trfase"/>
</dbReference>
<proteinExistence type="inferred from homology"/>
<dbReference type="Pfam" id="PF01041">
    <property type="entry name" value="DegT_DnrJ_EryC1"/>
    <property type="match status" value="1"/>
</dbReference>
<evidence type="ECO:0000256" key="1">
    <source>
        <dbReference type="ARBA" id="ARBA00022898"/>
    </source>
</evidence>
<evidence type="ECO:0000256" key="3">
    <source>
        <dbReference type="RuleBase" id="RU004508"/>
    </source>
</evidence>
<dbReference type="Proteomes" id="UP001236369">
    <property type="component" value="Unassembled WGS sequence"/>
</dbReference>
<dbReference type="EMBL" id="JAUSVV010000002">
    <property type="protein sequence ID" value="MDQ0442070.1"/>
    <property type="molecule type" value="Genomic_DNA"/>
</dbReference>
<accession>A0ABU0HIB7</accession>
<keyword evidence="1 3" id="KW-0663">Pyridoxal phosphate</keyword>
<dbReference type="PIRSF" id="PIRSF000390">
    <property type="entry name" value="PLP_StrS"/>
    <property type="match status" value="1"/>
</dbReference>
<evidence type="ECO:0000256" key="2">
    <source>
        <dbReference type="ARBA" id="ARBA00037999"/>
    </source>
</evidence>
<dbReference type="PANTHER" id="PTHR30244">
    <property type="entry name" value="TRANSAMINASE"/>
    <property type="match status" value="1"/>
</dbReference>
<organism evidence="4 5">
    <name type="scientific">Methylobacterium persicinum</name>
    <dbReference type="NCBI Taxonomy" id="374426"/>
    <lineage>
        <taxon>Bacteria</taxon>
        <taxon>Pseudomonadati</taxon>
        <taxon>Pseudomonadota</taxon>
        <taxon>Alphaproteobacteria</taxon>
        <taxon>Hyphomicrobiales</taxon>
        <taxon>Methylobacteriaceae</taxon>
        <taxon>Methylobacterium</taxon>
    </lineage>
</organism>
<sequence length="408" mass="44588">MAPSTLIEDALAEKLAAAARDPALLNRPEVDPSPLRSGGGPVYVTKPFLPPFAEFEPLLREIWERRVLTNGGPYHQEFERRLAEHLGVAHVALFNNATTALIMALRALGLSGEVITTPYSFVATSHALLWSGLTPVFADVDPVTLNLDPVSVEAAIGPRTQAILPVHCYGHPCDVESLAAIARRHDLKIVYDAAHAFGVRDPGGSILRHGDLSVLSFHATKVFNTFEGGAIVCADPRQKEHLDKLKNFGIEDETLVTECGLNGKMSEFNAALGLLQLRYIDAAIGRRGAIDRIYREGLAGIAGVTCLDRAGEVEANYAYFPILVGPDYPVARDTLWEILKADGINTRRYFHPLISDHPMYVGLSSADRSRLPVAARAADQILCLPIYPDLEAEVMSRVIHRIADPLRR</sequence>
<keyword evidence="5" id="KW-1185">Reference proteome</keyword>
<gene>
    <name evidence="4" type="ORF">QO016_001553</name>
</gene>
<dbReference type="Gene3D" id="3.40.640.10">
    <property type="entry name" value="Type I PLP-dependent aspartate aminotransferase-like (Major domain)"/>
    <property type="match status" value="1"/>
</dbReference>
<dbReference type="InterPro" id="IPR000653">
    <property type="entry name" value="DegT/StrS_aminotransferase"/>
</dbReference>
<dbReference type="InterPro" id="IPR015422">
    <property type="entry name" value="PyrdxlP-dep_Trfase_small"/>
</dbReference>
<dbReference type="PANTHER" id="PTHR30244:SF9">
    <property type="entry name" value="PROTEIN RV3402C"/>
    <property type="match status" value="1"/>
</dbReference>
<dbReference type="InterPro" id="IPR015421">
    <property type="entry name" value="PyrdxlP-dep_Trfase_major"/>
</dbReference>
<dbReference type="RefSeq" id="WP_238249657.1">
    <property type="nucleotide sequence ID" value="NZ_BPQX01000033.1"/>
</dbReference>
<dbReference type="CDD" id="cd00616">
    <property type="entry name" value="AHBA_syn"/>
    <property type="match status" value="1"/>
</dbReference>
<comment type="similarity">
    <text evidence="2 3">Belongs to the DegT/DnrJ/EryC1 family.</text>
</comment>
<comment type="caution">
    <text evidence="4">The sequence shown here is derived from an EMBL/GenBank/DDBJ whole genome shotgun (WGS) entry which is preliminary data.</text>
</comment>
<evidence type="ECO:0000313" key="4">
    <source>
        <dbReference type="EMBL" id="MDQ0442070.1"/>
    </source>
</evidence>
<name>A0ABU0HIB7_9HYPH</name>
<protein>
    <submittedName>
        <fullName evidence="4">dTDP-4-amino-4,6-dideoxygalactose transaminase</fullName>
    </submittedName>
</protein>
<dbReference type="SUPFAM" id="SSF53383">
    <property type="entry name" value="PLP-dependent transferases"/>
    <property type="match status" value="1"/>
</dbReference>
<evidence type="ECO:0000313" key="5">
    <source>
        <dbReference type="Proteomes" id="UP001236369"/>
    </source>
</evidence>